<dbReference type="InterPro" id="IPR028889">
    <property type="entry name" value="USP"/>
</dbReference>
<dbReference type="AlphaFoldDB" id="G3AP98"/>
<dbReference type="InterPro" id="IPR001394">
    <property type="entry name" value="Peptidase_C19_UCH"/>
</dbReference>
<dbReference type="InParanoid" id="G3AP98"/>
<dbReference type="InterPro" id="IPR013083">
    <property type="entry name" value="Znf_RING/FYVE/PHD"/>
</dbReference>
<dbReference type="OrthoDB" id="10263353at2759"/>
<dbReference type="HOGENOM" id="CLU_016848_4_0_1"/>
<dbReference type="OMA" id="PQFLIFH"/>
<evidence type="ECO:0000313" key="7">
    <source>
        <dbReference type="EMBL" id="EGW32669.1"/>
    </source>
</evidence>
<keyword evidence="8" id="KW-1185">Reference proteome</keyword>
<dbReference type="eggNOG" id="KOG2026">
    <property type="taxonomic scope" value="Eukaryota"/>
</dbReference>
<reference evidence="7 8" key="1">
    <citation type="journal article" date="2011" name="Proc. Natl. Acad. Sci. U.S.A.">
        <title>Comparative genomics of xylose-fermenting fungi for enhanced biofuel production.</title>
        <authorList>
            <person name="Wohlbach D.J."/>
            <person name="Kuo A."/>
            <person name="Sato T.K."/>
            <person name="Potts K.M."/>
            <person name="Salamov A.A."/>
            <person name="LaButti K.M."/>
            <person name="Sun H."/>
            <person name="Clum A."/>
            <person name="Pangilinan J.L."/>
            <person name="Lindquist E.A."/>
            <person name="Lucas S."/>
            <person name="Lapidus A."/>
            <person name="Jin M."/>
            <person name="Gunawan C."/>
            <person name="Balan V."/>
            <person name="Dale B.E."/>
            <person name="Jeffries T.W."/>
            <person name="Zinkel R."/>
            <person name="Barry K.W."/>
            <person name="Grigoriev I.V."/>
            <person name="Gasch A.P."/>
        </authorList>
    </citation>
    <scope>NUCLEOTIDE SEQUENCE [LARGE SCALE GENOMIC DNA]</scope>
    <source>
        <strain evidence="8">NRRL Y-27907 / 11-Y1</strain>
    </source>
</reference>
<evidence type="ECO:0000256" key="1">
    <source>
        <dbReference type="ARBA" id="ARBA00022723"/>
    </source>
</evidence>
<name>G3AP98_SPAPN</name>
<dbReference type="SMART" id="SM00290">
    <property type="entry name" value="ZnF_UBP"/>
    <property type="match status" value="1"/>
</dbReference>
<dbReference type="GeneID" id="18874029"/>
<organism evidence="8">
    <name type="scientific">Spathaspora passalidarum (strain NRRL Y-27907 / 11-Y1)</name>
    <dbReference type="NCBI Taxonomy" id="619300"/>
    <lineage>
        <taxon>Eukaryota</taxon>
        <taxon>Fungi</taxon>
        <taxon>Dikarya</taxon>
        <taxon>Ascomycota</taxon>
        <taxon>Saccharomycotina</taxon>
        <taxon>Pichiomycetes</taxon>
        <taxon>Debaryomycetaceae</taxon>
        <taxon>Spathaspora</taxon>
    </lineage>
</organism>
<dbReference type="STRING" id="619300.G3AP98"/>
<dbReference type="InterPro" id="IPR001607">
    <property type="entry name" value="Znf_UBP"/>
</dbReference>
<evidence type="ECO:0000313" key="8">
    <source>
        <dbReference type="Proteomes" id="UP000000709"/>
    </source>
</evidence>
<dbReference type="KEGG" id="spaa:SPAPADRAFT_61740"/>
<dbReference type="PROSITE" id="PS50271">
    <property type="entry name" value="ZF_UBP"/>
    <property type="match status" value="1"/>
</dbReference>
<dbReference type="Gene3D" id="3.90.70.10">
    <property type="entry name" value="Cysteine proteinases"/>
    <property type="match status" value="1"/>
</dbReference>
<dbReference type="Pfam" id="PF02148">
    <property type="entry name" value="zf-UBP"/>
    <property type="match status" value="1"/>
</dbReference>
<evidence type="ECO:0000256" key="4">
    <source>
        <dbReference type="PROSITE-ProRule" id="PRU00502"/>
    </source>
</evidence>
<dbReference type="GO" id="GO:0008270">
    <property type="term" value="F:zinc ion binding"/>
    <property type="evidence" value="ECO:0007669"/>
    <property type="project" value="UniProtKB-KW"/>
</dbReference>
<gene>
    <name evidence="7" type="ORF">SPAPADRAFT_61740</name>
</gene>
<dbReference type="EMBL" id="GL996502">
    <property type="protein sequence ID" value="EGW32669.1"/>
    <property type="molecule type" value="Genomic_DNA"/>
</dbReference>
<dbReference type="Gene3D" id="3.30.40.10">
    <property type="entry name" value="Zinc/RING finger domain, C3HC4 (zinc finger)"/>
    <property type="match status" value="1"/>
</dbReference>
<evidence type="ECO:0000259" key="6">
    <source>
        <dbReference type="PROSITE" id="PS50271"/>
    </source>
</evidence>
<dbReference type="GO" id="GO:0004843">
    <property type="term" value="F:cysteine-type deubiquitinase activity"/>
    <property type="evidence" value="ECO:0007669"/>
    <property type="project" value="InterPro"/>
</dbReference>
<protein>
    <submittedName>
        <fullName evidence="7">Uncharacterized protein</fullName>
    </submittedName>
</protein>
<dbReference type="Pfam" id="PF00443">
    <property type="entry name" value="UCH"/>
    <property type="match status" value="1"/>
</dbReference>
<feature type="domain" description="USP" evidence="5">
    <location>
        <begin position="126"/>
        <end position="400"/>
    </location>
</feature>
<keyword evidence="1" id="KW-0479">Metal-binding</keyword>
<accession>G3AP98</accession>
<keyword evidence="3" id="KW-0862">Zinc</keyword>
<dbReference type="PROSITE" id="PS50235">
    <property type="entry name" value="USP_3"/>
    <property type="match status" value="1"/>
</dbReference>
<dbReference type="PANTHER" id="PTHR21646">
    <property type="entry name" value="UBIQUITIN CARBOXYL-TERMINAL HYDROLASE"/>
    <property type="match status" value="1"/>
</dbReference>
<keyword evidence="2 4" id="KW-0863">Zinc-finger</keyword>
<dbReference type="PANTHER" id="PTHR21646:SF16">
    <property type="entry name" value="U4_U6.U5 TRI-SNRNP-ASSOCIATED PROTEIN 2"/>
    <property type="match status" value="1"/>
</dbReference>
<dbReference type="InterPro" id="IPR038765">
    <property type="entry name" value="Papain-like_cys_pep_sf"/>
</dbReference>
<sequence>MTQPLKKRKLDNQINRKLLDFDFEKTCSVTLSSNNINCCLTCGKYFQGNSPSSPAYNHSITSGHTKYLNLTNHKFFVLPENTEWEGISSVQDIIYYLDPQYTKQSIEESPETALDLNNEKYLVGYVGLNNFKSNSYINVVLHCLAHIEPIRDFYLLLPKHKHYETITRKSPINDKLSLLVRKIWSPHLFKSHIAPHELINCISEISNKKFTIEHEQPPKNFLIWLVNTLHSQLVKTTKSKHTTFSQNLQGKIEITTIPIISQEVKSRVEFTTIESKSKTVESKFWLLSLDIPHNPLLTAQLDKIEEVEIEALLEKYNGTTQTQVNENEVRTYKVLEPLPPYLIISFEKTSNSTVVKFPEILNMNKYTKSDKEINYKLVSTIRQDNQWSISLQRKNNWISI</sequence>
<feature type="non-terminal residue" evidence="7">
    <location>
        <position position="400"/>
    </location>
</feature>
<evidence type="ECO:0000259" key="5">
    <source>
        <dbReference type="PROSITE" id="PS50235"/>
    </source>
</evidence>
<dbReference type="InterPro" id="IPR050185">
    <property type="entry name" value="Ub_carboxyl-term_hydrolase"/>
</dbReference>
<dbReference type="FunCoup" id="G3AP98">
    <property type="interactions" value="993"/>
</dbReference>
<evidence type="ECO:0000256" key="2">
    <source>
        <dbReference type="ARBA" id="ARBA00022771"/>
    </source>
</evidence>
<dbReference type="Proteomes" id="UP000000709">
    <property type="component" value="Unassembled WGS sequence"/>
</dbReference>
<feature type="domain" description="UBP-type" evidence="6">
    <location>
        <begin position="1"/>
        <end position="105"/>
    </location>
</feature>
<evidence type="ECO:0000256" key="3">
    <source>
        <dbReference type="ARBA" id="ARBA00022833"/>
    </source>
</evidence>
<dbReference type="SUPFAM" id="SSF54001">
    <property type="entry name" value="Cysteine proteinases"/>
    <property type="match status" value="1"/>
</dbReference>
<dbReference type="SUPFAM" id="SSF57850">
    <property type="entry name" value="RING/U-box"/>
    <property type="match status" value="1"/>
</dbReference>
<dbReference type="RefSeq" id="XP_007375945.1">
    <property type="nucleotide sequence ID" value="XM_007375883.1"/>
</dbReference>
<proteinExistence type="predicted"/>
<dbReference type="GO" id="GO:0016579">
    <property type="term" value="P:protein deubiquitination"/>
    <property type="evidence" value="ECO:0007669"/>
    <property type="project" value="InterPro"/>
</dbReference>